<dbReference type="GO" id="GO:0016887">
    <property type="term" value="F:ATP hydrolysis activity"/>
    <property type="evidence" value="ECO:0007669"/>
    <property type="project" value="RHEA"/>
</dbReference>
<dbReference type="InterPro" id="IPR040498">
    <property type="entry name" value="PriA_CRR"/>
</dbReference>
<comment type="catalytic activity">
    <reaction evidence="12">
        <text>Couples ATP hydrolysis with the unwinding of duplex DNA by translocating in the 3'-5' direction.</text>
        <dbReference type="EC" id="5.6.2.4"/>
    </reaction>
</comment>
<keyword evidence="1 12" id="KW-0639">Primosome</keyword>
<keyword evidence="5 12" id="KW-0378">Hydrolase</keyword>
<dbReference type="EC" id="5.6.2.4" evidence="12"/>
<dbReference type="NCBIfam" id="NF004070">
    <property type="entry name" value="PRK05580.2-2"/>
    <property type="match status" value="1"/>
</dbReference>
<dbReference type="GO" id="GO:0008270">
    <property type="term" value="F:zinc ion binding"/>
    <property type="evidence" value="ECO:0007669"/>
    <property type="project" value="UniProtKB-UniRule"/>
</dbReference>
<evidence type="ECO:0000256" key="6">
    <source>
        <dbReference type="ARBA" id="ARBA00022806"/>
    </source>
</evidence>
<dbReference type="SMART" id="SM00490">
    <property type="entry name" value="HELICc"/>
    <property type="match status" value="1"/>
</dbReference>
<dbReference type="PROSITE" id="PS51192">
    <property type="entry name" value="HELICASE_ATP_BIND_1"/>
    <property type="match status" value="1"/>
</dbReference>
<sequence length="724" mass="77781">MPAAQTVSVLLPVAVAGTYSYGVPAELTVAPGDIVAVPLGTRDVIGVVWDDPPDAEIGHNRLRPIVEKLDAPPLLKDLRAFVDWIADYTLTTRGMVLRMVLRARGGLEPEPPIVGVRLAGPPPERMTAARQRVLSVLEDGGAWSKSGLAAAASVSTGVVAGLVEAGTLAAVAMPARPVAQPPDTHHAVPVLNTEQQAAADALRKAVADGGFSVTLLDGITGSGKTEVYFEAVAAALDAGRQVLILIPEIALTGAFLERFAARFGTAPAEWHSEVAPRLRDRVWRGVATGAIRAVIGARSALFLPFRELGLIVVDEEHDLAYKQEDRVFYNARDMAVVRGKLAGFPLVLSSATPSIESRVNADSGRYRRIVLSDRYAEAKLPEIASIDMRANPPERGRFLSPPLVAAVAETLEQKQQALLFLNRRGYAPLTLCRTCGHRFQCPNCSTWLVEHRFRGALLCHHCGHSEPRPDHCPNCGDTESLVAVGPGVERLAEEVAARFPEARTIVMSSDMAGGIQRLRLDLQAIAKGEVDIVIGTQLVAKGHNFPLLTLVGVVDGDLGLAFGDMRAAERTFQLLSQVTGRAGRAGGASRALLQTYAPEHPVIRAIVSGDREAFYTSEIAARRAAGLPPFGRLVGIVISGIDRGETQAYAGAFRRAEPRAESIQVLGPAEAPLAVIRGRHRFRLLVQAPRNTDIQTFLRDWLAAAPRPRGNLRVQIDIDPQSFM</sequence>
<proteinExistence type="inferred from homology"/>
<dbReference type="GO" id="GO:0005524">
    <property type="term" value="F:ATP binding"/>
    <property type="evidence" value="ECO:0007669"/>
    <property type="project" value="UniProtKB-UniRule"/>
</dbReference>
<dbReference type="Pfam" id="PF00270">
    <property type="entry name" value="DEAD"/>
    <property type="match status" value="1"/>
</dbReference>
<comment type="cofactor">
    <cofactor evidence="12">
        <name>Zn(2+)</name>
        <dbReference type="ChEBI" id="CHEBI:29105"/>
    </cofactor>
    <text evidence="12">Binds 2 zinc ions per subunit.</text>
</comment>
<dbReference type="InterPro" id="IPR005259">
    <property type="entry name" value="PriA"/>
</dbReference>
<dbReference type="SUPFAM" id="SSF52540">
    <property type="entry name" value="P-loop containing nucleoside triphosphate hydrolases"/>
    <property type="match status" value="2"/>
</dbReference>
<keyword evidence="6 12" id="KW-0347">Helicase</keyword>
<accession>A0A1G6A9G2</accession>
<dbReference type="Pfam" id="PF18319">
    <property type="entry name" value="Zn_ribbon_PriA"/>
    <property type="match status" value="1"/>
</dbReference>
<feature type="binding site" evidence="12">
    <location>
        <position position="472"/>
    </location>
    <ligand>
        <name>Zn(2+)</name>
        <dbReference type="ChEBI" id="CHEBI:29105"/>
        <label>1</label>
    </ligand>
</feature>
<keyword evidence="8 12" id="KW-0067">ATP-binding</keyword>
<evidence type="ECO:0000256" key="10">
    <source>
        <dbReference type="ARBA" id="ARBA00023235"/>
    </source>
</evidence>
<feature type="binding site" evidence="12">
    <location>
        <position position="432"/>
    </location>
    <ligand>
        <name>Zn(2+)</name>
        <dbReference type="ChEBI" id="CHEBI:29105"/>
        <label>1</label>
    </ligand>
</feature>
<dbReference type="OrthoDB" id="9759544at2"/>
<reference evidence="14 15" key="1">
    <citation type="submission" date="2016-10" db="EMBL/GenBank/DDBJ databases">
        <authorList>
            <person name="de Groot N.N."/>
        </authorList>
    </citation>
    <scope>NUCLEOTIDE SEQUENCE [LARGE SCALE GENOMIC DNA]</scope>
    <source>
        <strain evidence="14 15">ATCC 35022</strain>
    </source>
</reference>
<evidence type="ECO:0000256" key="9">
    <source>
        <dbReference type="ARBA" id="ARBA00023125"/>
    </source>
</evidence>
<dbReference type="InterPro" id="IPR041222">
    <property type="entry name" value="PriA_3primeBD"/>
</dbReference>
<dbReference type="SMART" id="SM00487">
    <property type="entry name" value="DEXDc"/>
    <property type="match status" value="1"/>
</dbReference>
<dbReference type="GO" id="GO:0006269">
    <property type="term" value="P:DNA replication, synthesis of primer"/>
    <property type="evidence" value="ECO:0007669"/>
    <property type="project" value="UniProtKB-KW"/>
</dbReference>
<comment type="function">
    <text evidence="12">Initiates the restart of stalled replication forks, which reloads the replicative helicase on sites other than the origin of replication. Recognizes and binds to abandoned replication forks and remodels them to uncover a helicase loading site. Promotes assembly of the primosome at these replication forks.</text>
</comment>
<evidence type="ECO:0000313" key="15">
    <source>
        <dbReference type="Proteomes" id="UP000199071"/>
    </source>
</evidence>
<dbReference type="NCBIfam" id="TIGR00595">
    <property type="entry name" value="priA"/>
    <property type="match status" value="1"/>
</dbReference>
<feature type="binding site" evidence="12">
    <location>
        <position position="435"/>
    </location>
    <ligand>
        <name>Zn(2+)</name>
        <dbReference type="ChEBI" id="CHEBI:29105"/>
        <label>1</label>
    </ligand>
</feature>
<keyword evidence="15" id="KW-1185">Reference proteome</keyword>
<dbReference type="GO" id="GO:0003677">
    <property type="term" value="F:DNA binding"/>
    <property type="evidence" value="ECO:0007669"/>
    <property type="project" value="UniProtKB-UniRule"/>
</dbReference>
<dbReference type="NCBIfam" id="NF004071">
    <property type="entry name" value="PRK05580.2-3"/>
    <property type="match status" value="1"/>
</dbReference>
<evidence type="ECO:0000259" key="13">
    <source>
        <dbReference type="PROSITE" id="PS51192"/>
    </source>
</evidence>
<evidence type="ECO:0000256" key="5">
    <source>
        <dbReference type="ARBA" id="ARBA00022801"/>
    </source>
</evidence>
<dbReference type="CDD" id="cd17929">
    <property type="entry name" value="DEXHc_priA"/>
    <property type="match status" value="1"/>
</dbReference>
<keyword evidence="7 12" id="KW-0862">Zinc</keyword>
<dbReference type="Proteomes" id="UP000199071">
    <property type="component" value="Unassembled WGS sequence"/>
</dbReference>
<dbReference type="InterPro" id="IPR014001">
    <property type="entry name" value="Helicase_ATP-bd"/>
</dbReference>
<comment type="similarity">
    <text evidence="12">Belongs to the helicase family. PriA subfamily.</text>
</comment>
<name>A0A1G6A9G2_9HYPH</name>
<evidence type="ECO:0000256" key="3">
    <source>
        <dbReference type="ARBA" id="ARBA00022723"/>
    </source>
</evidence>
<dbReference type="InterPro" id="IPR001650">
    <property type="entry name" value="Helicase_C-like"/>
</dbReference>
<evidence type="ECO:0000313" key="14">
    <source>
        <dbReference type="EMBL" id="SDB05064.1"/>
    </source>
</evidence>
<evidence type="ECO:0000256" key="4">
    <source>
        <dbReference type="ARBA" id="ARBA00022741"/>
    </source>
</evidence>
<evidence type="ECO:0000256" key="2">
    <source>
        <dbReference type="ARBA" id="ARBA00022705"/>
    </source>
</evidence>
<dbReference type="Gene3D" id="3.40.50.300">
    <property type="entry name" value="P-loop containing nucleotide triphosphate hydrolases"/>
    <property type="match status" value="2"/>
</dbReference>
<dbReference type="FunFam" id="3.40.50.300:FF:000489">
    <property type="entry name" value="Primosome assembly protein PriA"/>
    <property type="match status" value="1"/>
</dbReference>
<dbReference type="Pfam" id="PF18074">
    <property type="entry name" value="PriA_C"/>
    <property type="match status" value="1"/>
</dbReference>
<keyword evidence="4 12" id="KW-0547">Nucleotide-binding</keyword>
<dbReference type="GO" id="GO:1990077">
    <property type="term" value="C:primosome complex"/>
    <property type="evidence" value="ECO:0007669"/>
    <property type="project" value="UniProtKB-UniRule"/>
</dbReference>
<dbReference type="InterPro" id="IPR041236">
    <property type="entry name" value="PriA_C"/>
</dbReference>
<feature type="binding site" evidence="12">
    <location>
        <position position="475"/>
    </location>
    <ligand>
        <name>Zn(2+)</name>
        <dbReference type="ChEBI" id="CHEBI:29105"/>
        <label>1</label>
    </ligand>
</feature>
<feature type="binding site" evidence="12">
    <location>
        <position position="462"/>
    </location>
    <ligand>
        <name>Zn(2+)</name>
        <dbReference type="ChEBI" id="CHEBI:29105"/>
        <label>2</label>
    </ligand>
</feature>
<dbReference type="InterPro" id="IPR042115">
    <property type="entry name" value="PriA_3primeBD_sf"/>
</dbReference>
<keyword evidence="2 12" id="KW-0235">DNA replication</keyword>
<organism evidence="14 15">
    <name type="scientific">Bauldia litoralis</name>
    <dbReference type="NCBI Taxonomy" id="665467"/>
    <lineage>
        <taxon>Bacteria</taxon>
        <taxon>Pseudomonadati</taxon>
        <taxon>Pseudomonadota</taxon>
        <taxon>Alphaproteobacteria</taxon>
        <taxon>Hyphomicrobiales</taxon>
        <taxon>Kaistiaceae</taxon>
        <taxon>Bauldia</taxon>
    </lineage>
</organism>
<dbReference type="GO" id="GO:0006270">
    <property type="term" value="P:DNA replication initiation"/>
    <property type="evidence" value="ECO:0007669"/>
    <property type="project" value="TreeGrafter"/>
</dbReference>
<dbReference type="Pfam" id="PF17764">
    <property type="entry name" value="PriA_3primeBD"/>
    <property type="match status" value="1"/>
</dbReference>
<comment type="subunit">
    <text evidence="12">Component of the replication restart primosome.</text>
</comment>
<gene>
    <name evidence="12" type="primary">priA</name>
    <name evidence="14" type="ORF">SAMN02982931_00342</name>
</gene>
<keyword evidence="3 12" id="KW-0479">Metal-binding</keyword>
<dbReference type="GO" id="GO:0006302">
    <property type="term" value="P:double-strand break repair"/>
    <property type="evidence" value="ECO:0007669"/>
    <property type="project" value="InterPro"/>
</dbReference>
<dbReference type="GO" id="GO:0043138">
    <property type="term" value="F:3'-5' DNA helicase activity"/>
    <property type="evidence" value="ECO:0007669"/>
    <property type="project" value="UniProtKB-EC"/>
</dbReference>
<keyword evidence="10 12" id="KW-0413">Isomerase</keyword>
<dbReference type="InterPro" id="IPR011545">
    <property type="entry name" value="DEAD/DEAH_box_helicase_dom"/>
</dbReference>
<feature type="binding site" evidence="12">
    <location>
        <position position="459"/>
    </location>
    <ligand>
        <name>Zn(2+)</name>
        <dbReference type="ChEBI" id="CHEBI:29105"/>
        <label>2</label>
    </ligand>
</feature>
<dbReference type="STRING" id="665467.SAMN02982931_00342"/>
<dbReference type="AlphaFoldDB" id="A0A1G6A9G2"/>
<evidence type="ECO:0000256" key="12">
    <source>
        <dbReference type="HAMAP-Rule" id="MF_00983"/>
    </source>
</evidence>
<feature type="binding site" evidence="12">
    <location>
        <position position="444"/>
    </location>
    <ligand>
        <name>Zn(2+)</name>
        <dbReference type="ChEBI" id="CHEBI:29105"/>
        <label>2</label>
    </ligand>
</feature>
<dbReference type="GO" id="GO:0006310">
    <property type="term" value="P:DNA recombination"/>
    <property type="evidence" value="ECO:0007669"/>
    <property type="project" value="InterPro"/>
</dbReference>
<evidence type="ECO:0000256" key="11">
    <source>
        <dbReference type="ARBA" id="ARBA00048988"/>
    </source>
</evidence>
<keyword evidence="9 12" id="KW-0238">DNA-binding</keyword>
<dbReference type="EMBL" id="FMXQ01000001">
    <property type="protein sequence ID" value="SDB05064.1"/>
    <property type="molecule type" value="Genomic_DNA"/>
</dbReference>
<dbReference type="HAMAP" id="MF_00983">
    <property type="entry name" value="PriA"/>
    <property type="match status" value="1"/>
</dbReference>
<dbReference type="PANTHER" id="PTHR30580:SF0">
    <property type="entry name" value="PRIMOSOMAL PROTEIN N"/>
    <property type="match status" value="1"/>
</dbReference>
<comment type="catalytic activity">
    <reaction evidence="11 12">
        <text>ATP + H2O = ADP + phosphate + H(+)</text>
        <dbReference type="Rhea" id="RHEA:13065"/>
        <dbReference type="ChEBI" id="CHEBI:15377"/>
        <dbReference type="ChEBI" id="CHEBI:15378"/>
        <dbReference type="ChEBI" id="CHEBI:30616"/>
        <dbReference type="ChEBI" id="CHEBI:43474"/>
        <dbReference type="ChEBI" id="CHEBI:456216"/>
        <dbReference type="EC" id="5.6.2.4"/>
    </reaction>
</comment>
<evidence type="ECO:0000256" key="8">
    <source>
        <dbReference type="ARBA" id="ARBA00022840"/>
    </source>
</evidence>
<dbReference type="RefSeq" id="WP_090874912.1">
    <property type="nucleotide sequence ID" value="NZ_FMXQ01000001.1"/>
</dbReference>
<dbReference type="InterPro" id="IPR027417">
    <property type="entry name" value="P-loop_NTPase"/>
</dbReference>
<evidence type="ECO:0000256" key="1">
    <source>
        <dbReference type="ARBA" id="ARBA00022515"/>
    </source>
</evidence>
<protein>
    <recommendedName>
        <fullName evidence="12">Replication restart protein PriA</fullName>
    </recommendedName>
    <alternativeName>
        <fullName evidence="12">ATP-dependent DNA helicase PriA</fullName>
        <ecNumber evidence="12">5.6.2.4</ecNumber>
    </alternativeName>
    <alternativeName>
        <fullName evidence="12">DNA 3'-5' helicase PriA</fullName>
    </alternativeName>
</protein>
<feature type="domain" description="Helicase ATP-binding" evidence="13">
    <location>
        <begin position="205"/>
        <end position="371"/>
    </location>
</feature>
<feature type="binding site" evidence="12">
    <location>
        <position position="441"/>
    </location>
    <ligand>
        <name>Zn(2+)</name>
        <dbReference type="ChEBI" id="CHEBI:29105"/>
        <label>2</label>
    </ligand>
</feature>
<evidence type="ECO:0000256" key="7">
    <source>
        <dbReference type="ARBA" id="ARBA00022833"/>
    </source>
</evidence>
<dbReference type="PANTHER" id="PTHR30580">
    <property type="entry name" value="PRIMOSOMAL PROTEIN N"/>
    <property type="match status" value="1"/>
</dbReference>
<dbReference type="Gene3D" id="3.40.1440.60">
    <property type="entry name" value="PriA, 3(prime) DNA-binding domain"/>
    <property type="match status" value="1"/>
</dbReference>